<dbReference type="Pfam" id="PF24042">
    <property type="entry name" value="DUF7351"/>
    <property type="match status" value="1"/>
</dbReference>
<dbReference type="RefSeq" id="WP_058583651.1">
    <property type="nucleotide sequence ID" value="NZ_LOPU01000041.1"/>
</dbReference>
<evidence type="ECO:0000259" key="2">
    <source>
        <dbReference type="Pfam" id="PF24038"/>
    </source>
</evidence>
<evidence type="ECO:0000313" key="4">
    <source>
        <dbReference type="EMBL" id="KTG07640.1"/>
    </source>
</evidence>
<dbReference type="Proteomes" id="UP000054387">
    <property type="component" value="Unassembled WGS sequence"/>
</dbReference>
<keyword evidence="5" id="KW-1185">Reference proteome</keyword>
<feature type="domain" description="DUF7347" evidence="2">
    <location>
        <begin position="28"/>
        <end position="107"/>
    </location>
</feature>
<feature type="domain" description="DUF7351" evidence="3">
    <location>
        <begin position="132"/>
        <end position="298"/>
    </location>
</feature>
<accession>A0A0W1R2U9</accession>
<feature type="region of interest" description="Disordered" evidence="1">
    <location>
        <begin position="1"/>
        <end position="28"/>
    </location>
</feature>
<evidence type="ECO:0000313" key="5">
    <source>
        <dbReference type="Proteomes" id="UP000054387"/>
    </source>
</evidence>
<dbReference type="CDD" id="cd00090">
    <property type="entry name" value="HTH_ARSR"/>
    <property type="match status" value="1"/>
</dbReference>
<protein>
    <recommendedName>
        <fullName evidence="6">ArsR family transcriptional regulator</fullName>
    </recommendedName>
</protein>
<dbReference type="Pfam" id="PF24038">
    <property type="entry name" value="DUF7347"/>
    <property type="match status" value="1"/>
</dbReference>
<evidence type="ECO:0000256" key="1">
    <source>
        <dbReference type="SAM" id="MobiDB-lite"/>
    </source>
</evidence>
<gene>
    <name evidence="4" type="ORF">AUR64_02995</name>
</gene>
<dbReference type="AlphaFoldDB" id="A0A0W1R2U9"/>
<name>A0A0W1R2U9_9EURY</name>
<reference evidence="4 5" key="1">
    <citation type="submission" date="2015-12" db="EMBL/GenBank/DDBJ databases">
        <title>Haloprofundus marisrubri gen. nov., sp. nov., an extremely halophilic archaeon isolated from the Discovery deep brine-seawater interface in the Red Sea.</title>
        <authorList>
            <person name="Zhang G."/>
            <person name="Stingl U."/>
            <person name="Rashid M."/>
        </authorList>
    </citation>
    <scope>NUCLEOTIDE SEQUENCE [LARGE SCALE GENOMIC DNA]</scope>
    <source>
        <strain evidence="4 5">SB9</strain>
    </source>
</reference>
<organism evidence="4 5">
    <name type="scientific">Haloprofundus marisrubri</name>
    <dbReference type="NCBI Taxonomy" id="1514971"/>
    <lineage>
        <taxon>Archaea</taxon>
        <taxon>Methanobacteriati</taxon>
        <taxon>Methanobacteriota</taxon>
        <taxon>Stenosarchaea group</taxon>
        <taxon>Halobacteria</taxon>
        <taxon>Halobacteriales</taxon>
        <taxon>Haloferacaceae</taxon>
        <taxon>Haloprofundus</taxon>
    </lineage>
</organism>
<dbReference type="EMBL" id="LOPU01000041">
    <property type="protein sequence ID" value="KTG07640.1"/>
    <property type="molecule type" value="Genomic_DNA"/>
</dbReference>
<dbReference type="InterPro" id="IPR011991">
    <property type="entry name" value="ArsR-like_HTH"/>
</dbReference>
<proteinExistence type="predicted"/>
<dbReference type="OrthoDB" id="8482at2157"/>
<dbReference type="InterPro" id="IPR055775">
    <property type="entry name" value="DUF7351"/>
</dbReference>
<sequence length="307" mass="33726">MTTDRSGTNEADEAATSDSRLEPELDTDPFAVLGNETRLRIVDALYEETEATSPDAGVTYSELRDAANVDDKGNFNYHLGILSEQFVDKIDGDYRLAFAGFEVAKTIRVGAWTDHEPRGPVEVESASPLVDGAPLYASYRDSLLSVHAEDETPIFQMAVRPVGAATREMDELVETMAGLLENAVSQTRRGICPYCHCRPEQSASVVESGRWRYCFEAVCPECGPLFRVPVGAAIVRHPAVVSWYWNRGVDVRSERLWRLSVFGDDAVSDHETEPFGLRVTLGDDDDSLAVVLDETASVVSVSTPTDE</sequence>
<evidence type="ECO:0008006" key="6">
    <source>
        <dbReference type="Google" id="ProtNLM"/>
    </source>
</evidence>
<comment type="caution">
    <text evidence="4">The sequence shown here is derived from an EMBL/GenBank/DDBJ whole genome shotgun (WGS) entry which is preliminary data.</text>
</comment>
<evidence type="ECO:0000259" key="3">
    <source>
        <dbReference type="Pfam" id="PF24042"/>
    </source>
</evidence>
<dbReference type="InterPro" id="IPR055771">
    <property type="entry name" value="DUF7347"/>
</dbReference>